<dbReference type="HOGENOM" id="CLU_083287_1_2_11"/>
<feature type="coiled-coil region" evidence="1">
    <location>
        <begin position="46"/>
        <end position="73"/>
    </location>
</feature>
<dbReference type="InterPro" id="IPR000835">
    <property type="entry name" value="HTH_MarR-typ"/>
</dbReference>
<organism evidence="3 4">
    <name type="scientific">Corynebacterium callunae DSM 20147</name>
    <dbReference type="NCBI Taxonomy" id="1121353"/>
    <lineage>
        <taxon>Bacteria</taxon>
        <taxon>Bacillati</taxon>
        <taxon>Actinomycetota</taxon>
        <taxon>Actinomycetes</taxon>
        <taxon>Mycobacteriales</taxon>
        <taxon>Corynebacteriaceae</taxon>
        <taxon>Corynebacterium</taxon>
    </lineage>
</organism>
<evidence type="ECO:0000313" key="4">
    <source>
        <dbReference type="Proteomes" id="UP000011760"/>
    </source>
</evidence>
<dbReference type="OrthoDB" id="162531at2"/>
<proteinExistence type="predicted"/>
<dbReference type="Pfam" id="PF12802">
    <property type="entry name" value="MarR_2"/>
    <property type="match status" value="1"/>
</dbReference>
<protein>
    <recommendedName>
        <fullName evidence="2">HTH marR-type domain-containing protein</fullName>
    </recommendedName>
</protein>
<dbReference type="PROSITE" id="PS50995">
    <property type="entry name" value="HTH_MARR_2"/>
    <property type="match status" value="1"/>
</dbReference>
<dbReference type="PATRIC" id="fig|1121353.3.peg.66"/>
<dbReference type="eggNOG" id="COG1846">
    <property type="taxonomic scope" value="Bacteria"/>
</dbReference>
<dbReference type="InterPro" id="IPR036390">
    <property type="entry name" value="WH_DNA-bd_sf"/>
</dbReference>
<dbReference type="GO" id="GO:0003700">
    <property type="term" value="F:DNA-binding transcription factor activity"/>
    <property type="evidence" value="ECO:0007669"/>
    <property type="project" value="InterPro"/>
</dbReference>
<dbReference type="EMBL" id="CP004354">
    <property type="protein sequence ID" value="AGG65519.1"/>
    <property type="molecule type" value="Genomic_DNA"/>
</dbReference>
<keyword evidence="4" id="KW-1185">Reference proteome</keyword>
<sequence length="194" mass="22020">MSDPQEPQQWQAISQNLFDVDSSDPNSELVDRSSLSTEEVAQIGRVMKSLADLRNAERAVAEASEKYMKLNTQDMRALHYLIVAKHQNEVVTPGMLGHYLNLSPASITKLLNRLEKGGHIVREVHPFDRRAFAIEVTPSTRTSAMQTVGKQHAKRFQSAARLTPEEREVVIRFFEDMTQELLLEGVDWFESSSH</sequence>
<feature type="domain" description="HTH marR-type" evidence="2">
    <location>
        <begin position="36"/>
        <end position="179"/>
    </location>
</feature>
<dbReference type="AlphaFoldDB" id="M1UIJ0"/>
<evidence type="ECO:0000313" key="3">
    <source>
        <dbReference type="EMBL" id="AGG65519.1"/>
    </source>
</evidence>
<dbReference type="GO" id="GO:0006950">
    <property type="term" value="P:response to stress"/>
    <property type="evidence" value="ECO:0007669"/>
    <property type="project" value="TreeGrafter"/>
</dbReference>
<dbReference type="Gene3D" id="1.10.10.10">
    <property type="entry name" value="Winged helix-like DNA-binding domain superfamily/Winged helix DNA-binding domain"/>
    <property type="match status" value="1"/>
</dbReference>
<dbReference type="Proteomes" id="UP000011760">
    <property type="component" value="Chromosome"/>
</dbReference>
<evidence type="ECO:0000259" key="2">
    <source>
        <dbReference type="PROSITE" id="PS50995"/>
    </source>
</evidence>
<keyword evidence="1" id="KW-0175">Coiled coil</keyword>
<name>M1UIJ0_9CORY</name>
<dbReference type="InterPro" id="IPR036388">
    <property type="entry name" value="WH-like_DNA-bd_sf"/>
</dbReference>
<evidence type="ECO:0000256" key="1">
    <source>
        <dbReference type="SAM" id="Coils"/>
    </source>
</evidence>
<dbReference type="SMART" id="SM00347">
    <property type="entry name" value="HTH_MARR"/>
    <property type="match status" value="1"/>
</dbReference>
<gene>
    <name evidence="3" type="ORF">H924_00295</name>
</gene>
<dbReference type="RefSeq" id="WP_015649976.1">
    <property type="nucleotide sequence ID" value="NC_020506.1"/>
</dbReference>
<dbReference type="STRING" id="1121353.H924_00295"/>
<dbReference type="SUPFAM" id="SSF46785">
    <property type="entry name" value="Winged helix' DNA-binding domain"/>
    <property type="match status" value="1"/>
</dbReference>
<dbReference type="PANTHER" id="PTHR33164">
    <property type="entry name" value="TRANSCRIPTIONAL REGULATOR, MARR FAMILY"/>
    <property type="match status" value="1"/>
</dbReference>
<dbReference type="PANTHER" id="PTHR33164:SF43">
    <property type="entry name" value="HTH-TYPE TRANSCRIPTIONAL REPRESSOR YETL"/>
    <property type="match status" value="1"/>
</dbReference>
<dbReference type="KEGG" id="ccn:H924_00295"/>
<reference evidence="3 4" key="1">
    <citation type="submission" date="2013-02" db="EMBL/GenBank/DDBJ databases">
        <title>The complete genome sequence of Corynebacterium callunae DSM 20147.</title>
        <authorList>
            <person name="Ruckert C."/>
            <person name="Albersmeier A."/>
            <person name="Kalinowski J."/>
        </authorList>
    </citation>
    <scope>NUCLEOTIDE SEQUENCE [LARGE SCALE GENOMIC DNA]</scope>
    <source>
        <strain evidence="3 4">DSM 20147</strain>
    </source>
</reference>
<accession>M1UIJ0</accession>
<dbReference type="InterPro" id="IPR039422">
    <property type="entry name" value="MarR/SlyA-like"/>
</dbReference>